<sequence length="533" mass="59931">MPSYLPLPPSPLSTSPYPSFLYPSPPPSGKPCCSQGGGRRHKTKVAILGGGVSGIASAKVLLQEYGISDFVILEARHELGGRAQDTKIGQTTIERGCNWIQGLGENPIWKLAQKWGLENVEQDYSDLVTYDTSGLVNDTVVMQRYDKLFESLGEYAANRSEQGRVDLTVKAASGILGWVPTTPVEKIYEYYNIDFETAEPPQVCSFYNALGNTEGGFAPGNNLVLDPRGFKYIFQQEAYSFLDQGGKRDPRVHYDTLVTEVRYGQEGVEVVTDKGTIFEADYAISTFSVGVLQNHDVRFLPELPEWKREAIYAFDMATYTKIFLHFPSQFWGDEQYMLWADPDVRGRYGIWQNLNAPGFLPRNGSENIFFVTVTDSEAYRVESMSDQEVQDELMQLLRSIYGNDIPDPDDFYMPRWTKDPLFRGSYSNWPVGELEGHHQNLRAPLLDRLHFTGEAMSAPYFGFLQGAWLEGESTARAVGQCLVKGDASCPSYEYHVELDVCEQPTSFTKRTGGYGRWPKARDQTPDDGYERSG</sequence>
<evidence type="ECO:0000313" key="1">
    <source>
        <dbReference type="EMBL" id="PWN47291.1"/>
    </source>
</evidence>
<gene>
    <name evidence="1" type="ORF">IE53DRAFT_376142</name>
</gene>
<reference evidence="1 2" key="1">
    <citation type="journal article" date="2018" name="Mol. Biol. Evol.">
        <title>Broad Genomic Sampling Reveals a Smut Pathogenic Ancestry of the Fungal Clade Ustilaginomycotina.</title>
        <authorList>
            <person name="Kijpornyongpan T."/>
            <person name="Mondo S.J."/>
            <person name="Barry K."/>
            <person name="Sandor L."/>
            <person name="Lee J."/>
            <person name="Lipzen A."/>
            <person name="Pangilinan J."/>
            <person name="LaButti K."/>
            <person name="Hainaut M."/>
            <person name="Henrissat B."/>
            <person name="Grigoriev I.V."/>
            <person name="Spatafora J.W."/>
            <person name="Aime M.C."/>
        </authorList>
    </citation>
    <scope>NUCLEOTIDE SEQUENCE [LARGE SCALE GENOMIC DNA]</scope>
    <source>
        <strain evidence="1 2">SA 807</strain>
    </source>
</reference>
<keyword evidence="2" id="KW-1185">Reference proteome</keyword>
<dbReference type="EMBL" id="KZ820475">
    <property type="protein sequence ID" value="PWN47291.1"/>
    <property type="molecule type" value="Genomic_DNA"/>
</dbReference>
<accession>A0ACD0NNA3</accession>
<dbReference type="Proteomes" id="UP000245626">
    <property type="component" value="Unassembled WGS sequence"/>
</dbReference>
<evidence type="ECO:0000313" key="2">
    <source>
        <dbReference type="Proteomes" id="UP000245626"/>
    </source>
</evidence>
<organism evidence="1 2">
    <name type="scientific">Violaceomyces palustris</name>
    <dbReference type="NCBI Taxonomy" id="1673888"/>
    <lineage>
        <taxon>Eukaryota</taxon>
        <taxon>Fungi</taxon>
        <taxon>Dikarya</taxon>
        <taxon>Basidiomycota</taxon>
        <taxon>Ustilaginomycotina</taxon>
        <taxon>Ustilaginomycetes</taxon>
        <taxon>Violaceomycetales</taxon>
        <taxon>Violaceomycetaceae</taxon>
        <taxon>Violaceomyces</taxon>
    </lineage>
</organism>
<name>A0ACD0NNA3_9BASI</name>
<proteinExistence type="predicted"/>
<protein>
    <submittedName>
        <fullName evidence="1">Amine oxidase</fullName>
    </submittedName>
</protein>